<gene>
    <name evidence="5" type="ORF">B0T10DRAFT_94805</name>
</gene>
<organism evidence="5 6">
    <name type="scientific">Thelonectria olida</name>
    <dbReference type="NCBI Taxonomy" id="1576542"/>
    <lineage>
        <taxon>Eukaryota</taxon>
        <taxon>Fungi</taxon>
        <taxon>Dikarya</taxon>
        <taxon>Ascomycota</taxon>
        <taxon>Pezizomycotina</taxon>
        <taxon>Sordariomycetes</taxon>
        <taxon>Hypocreomycetidae</taxon>
        <taxon>Hypocreales</taxon>
        <taxon>Nectriaceae</taxon>
        <taxon>Thelonectria</taxon>
    </lineage>
</organism>
<keyword evidence="3" id="KW-0539">Nucleus</keyword>
<name>A0A9P9AQ16_9HYPO</name>
<dbReference type="OrthoDB" id="5416589at2759"/>
<dbReference type="InterPro" id="IPR020241">
    <property type="entry name" value="RNase_P/MRP_Pop7_fungi"/>
</dbReference>
<keyword evidence="2" id="KW-0819">tRNA processing</keyword>
<proteinExistence type="predicted"/>
<dbReference type="GO" id="GO:0034965">
    <property type="term" value="P:intronic box C/D snoRNA processing"/>
    <property type="evidence" value="ECO:0007669"/>
    <property type="project" value="TreeGrafter"/>
</dbReference>
<evidence type="ECO:0000313" key="5">
    <source>
        <dbReference type="EMBL" id="KAH6885392.1"/>
    </source>
</evidence>
<dbReference type="GO" id="GO:0003723">
    <property type="term" value="F:RNA binding"/>
    <property type="evidence" value="ECO:0007669"/>
    <property type="project" value="TreeGrafter"/>
</dbReference>
<dbReference type="GO" id="GO:0004526">
    <property type="term" value="F:ribonuclease P activity"/>
    <property type="evidence" value="ECO:0007669"/>
    <property type="project" value="TreeGrafter"/>
</dbReference>
<keyword evidence="6" id="KW-1185">Reference proteome</keyword>
<dbReference type="GO" id="GO:0000172">
    <property type="term" value="C:ribonuclease MRP complex"/>
    <property type="evidence" value="ECO:0007669"/>
    <property type="project" value="InterPro"/>
</dbReference>
<evidence type="ECO:0000256" key="2">
    <source>
        <dbReference type="ARBA" id="ARBA00022694"/>
    </source>
</evidence>
<dbReference type="PANTHER" id="PTHR28256:SF1">
    <property type="entry name" value="RIBONUCLEASES P_MRP PROTEIN SUBUNIT POP7"/>
    <property type="match status" value="1"/>
</dbReference>
<reference evidence="5 6" key="1">
    <citation type="journal article" date="2021" name="Nat. Commun.">
        <title>Genetic determinants of endophytism in the Arabidopsis root mycobiome.</title>
        <authorList>
            <person name="Mesny F."/>
            <person name="Miyauchi S."/>
            <person name="Thiergart T."/>
            <person name="Pickel B."/>
            <person name="Atanasova L."/>
            <person name="Karlsson M."/>
            <person name="Huettel B."/>
            <person name="Barry K.W."/>
            <person name="Haridas S."/>
            <person name="Chen C."/>
            <person name="Bauer D."/>
            <person name="Andreopoulos W."/>
            <person name="Pangilinan J."/>
            <person name="LaButti K."/>
            <person name="Riley R."/>
            <person name="Lipzen A."/>
            <person name="Clum A."/>
            <person name="Drula E."/>
            <person name="Henrissat B."/>
            <person name="Kohler A."/>
            <person name="Grigoriev I.V."/>
            <person name="Martin F.M."/>
            <person name="Hacquard S."/>
        </authorList>
    </citation>
    <scope>NUCLEOTIDE SEQUENCE [LARGE SCALE GENOMIC DNA]</scope>
    <source>
        <strain evidence="5 6">MPI-CAGE-CH-0241</strain>
    </source>
</reference>
<sequence>MSSTKATGSSSSRLPGTMKKLPPIPQGARIEKRPLTRRQPPASSKSRIIYVSSRTPFMAVVKRARKQLNSSLQAASAAPKNASVHARVEALKQQTASGETRSEGSVVTLMGTGKAVERTLAVASWFEQEGDCLVEVRTRTVATVDDVVVEDGDVEDESRLRKLSCLEVSIKLK</sequence>
<dbReference type="PANTHER" id="PTHR28256">
    <property type="entry name" value="RIBONUCLEASES P/MRP PROTEIN SUBUNIT POP7"/>
    <property type="match status" value="1"/>
</dbReference>
<comment type="caution">
    <text evidence="5">The sequence shown here is derived from an EMBL/GenBank/DDBJ whole genome shotgun (WGS) entry which is preliminary data.</text>
</comment>
<dbReference type="GO" id="GO:0000171">
    <property type="term" value="F:ribonuclease MRP activity"/>
    <property type="evidence" value="ECO:0007669"/>
    <property type="project" value="TreeGrafter"/>
</dbReference>
<dbReference type="GO" id="GO:0000294">
    <property type="term" value="P:nuclear-transcribed mRNA catabolic process, RNase MRP-dependent"/>
    <property type="evidence" value="ECO:0007669"/>
    <property type="project" value="TreeGrafter"/>
</dbReference>
<accession>A0A9P9AQ16</accession>
<dbReference type="InterPro" id="IPR036882">
    <property type="entry name" value="Alba-like_dom_sf"/>
</dbReference>
<comment type="subcellular location">
    <subcellularLocation>
        <location evidence="1">Nucleus</location>
    </subcellularLocation>
</comment>
<dbReference type="GO" id="GO:0001682">
    <property type="term" value="P:tRNA 5'-leader removal"/>
    <property type="evidence" value="ECO:0007669"/>
    <property type="project" value="InterPro"/>
</dbReference>
<dbReference type="AlphaFoldDB" id="A0A9P9AQ16"/>
<feature type="compositionally biased region" description="Low complexity" evidence="4">
    <location>
        <begin position="1"/>
        <end position="12"/>
    </location>
</feature>
<evidence type="ECO:0000256" key="4">
    <source>
        <dbReference type="SAM" id="MobiDB-lite"/>
    </source>
</evidence>
<dbReference type="Pfam" id="PF12328">
    <property type="entry name" value="Rpp20"/>
    <property type="match status" value="1"/>
</dbReference>
<evidence type="ECO:0000256" key="3">
    <source>
        <dbReference type="ARBA" id="ARBA00023242"/>
    </source>
</evidence>
<dbReference type="Gene3D" id="3.30.110.20">
    <property type="entry name" value="Alba-like domain"/>
    <property type="match status" value="1"/>
</dbReference>
<dbReference type="GO" id="GO:0005655">
    <property type="term" value="C:nucleolar ribonuclease P complex"/>
    <property type="evidence" value="ECO:0007669"/>
    <property type="project" value="InterPro"/>
</dbReference>
<evidence type="ECO:0000256" key="1">
    <source>
        <dbReference type="ARBA" id="ARBA00004123"/>
    </source>
</evidence>
<evidence type="ECO:0000313" key="6">
    <source>
        <dbReference type="Proteomes" id="UP000777438"/>
    </source>
</evidence>
<dbReference type="InterPro" id="IPR014612">
    <property type="entry name" value="Pop7/Rpp20"/>
</dbReference>
<protein>
    <submittedName>
        <fullName evidence="5">Rpp20 subunit of nuclear RNase MRP and P-domain-containing protein</fullName>
    </submittedName>
</protein>
<feature type="region of interest" description="Disordered" evidence="4">
    <location>
        <begin position="1"/>
        <end position="46"/>
    </location>
</feature>
<dbReference type="EMBL" id="JAGPYM010000018">
    <property type="protein sequence ID" value="KAH6885392.1"/>
    <property type="molecule type" value="Genomic_DNA"/>
</dbReference>
<dbReference type="GO" id="GO:0006364">
    <property type="term" value="P:rRNA processing"/>
    <property type="evidence" value="ECO:0007669"/>
    <property type="project" value="TreeGrafter"/>
</dbReference>
<dbReference type="Proteomes" id="UP000777438">
    <property type="component" value="Unassembled WGS sequence"/>
</dbReference>